<evidence type="ECO:0000313" key="2">
    <source>
        <dbReference type="Proteomes" id="UP000604737"/>
    </source>
</evidence>
<reference evidence="2" key="1">
    <citation type="journal article" date="2019" name="Int. J. Syst. Evol. Microbiol.">
        <title>The Global Catalogue of Microorganisms (GCM) 10K type strain sequencing project: providing services to taxonomists for standard genome sequencing and annotation.</title>
        <authorList>
            <consortium name="The Broad Institute Genomics Platform"/>
            <consortium name="The Broad Institute Genome Sequencing Center for Infectious Disease"/>
            <person name="Wu L."/>
            <person name="Ma J."/>
        </authorList>
    </citation>
    <scope>NUCLEOTIDE SEQUENCE [LARGE SCALE GENOMIC DNA]</scope>
    <source>
        <strain evidence="2">KCTC 23701</strain>
    </source>
</reference>
<keyword evidence="2" id="KW-1185">Reference proteome</keyword>
<comment type="caution">
    <text evidence="1">The sequence shown here is derived from an EMBL/GenBank/DDBJ whole genome shotgun (WGS) entry which is preliminary data.</text>
</comment>
<accession>A0ABQ3GZ14</accession>
<dbReference type="Proteomes" id="UP000604737">
    <property type="component" value="Unassembled WGS sequence"/>
</dbReference>
<protein>
    <submittedName>
        <fullName evidence="1">Uncharacterized protein</fullName>
    </submittedName>
</protein>
<dbReference type="RefSeq" id="WP_189459452.1">
    <property type="nucleotide sequence ID" value="NZ_BMYO01000003.1"/>
</dbReference>
<name>A0ABQ3GZ14_9NEIS</name>
<evidence type="ECO:0000313" key="1">
    <source>
        <dbReference type="EMBL" id="GHD60584.1"/>
    </source>
</evidence>
<proteinExistence type="predicted"/>
<sequence>MNARLVDEIVACLPQGRTCFNYYPERYAWLLLRHAVGEGATVGALKRSPFAGLLQKPRVKQWLARLGSDRIRPGDLIVTDGDAEQLAFTLTLSQWQGAQTTRNDANLVLQLNFDRGHDRRYQELVRPSSDGVGPFACSGHPICRTRNTLAWARLDIDLDAGEVLIEEIQNDWLRKTAWALENPARWPAQIGGQPADVLRYLRWVQARYRKIWAEAMLAATIWFVREELGLRRLFFHSPESGVLLKRLPSCRQPPRSIYTDLPRQFCFRETGNMPRFFARRQCRRARNAPLYELQLSGVPA</sequence>
<dbReference type="EMBL" id="BMYO01000003">
    <property type="protein sequence ID" value="GHD60584.1"/>
    <property type="molecule type" value="Genomic_DNA"/>
</dbReference>
<gene>
    <name evidence="1" type="ORF">GCM10007350_13850</name>
</gene>
<organism evidence="1 2">
    <name type="scientific">Jeongeupia chitinilytica</name>
    <dbReference type="NCBI Taxonomy" id="1041641"/>
    <lineage>
        <taxon>Bacteria</taxon>
        <taxon>Pseudomonadati</taxon>
        <taxon>Pseudomonadota</taxon>
        <taxon>Betaproteobacteria</taxon>
        <taxon>Neisseriales</taxon>
        <taxon>Chitinibacteraceae</taxon>
        <taxon>Jeongeupia</taxon>
    </lineage>
</organism>